<evidence type="ECO:0000313" key="1">
    <source>
        <dbReference type="EMBL" id="KIW14572.1"/>
    </source>
</evidence>
<sequence>MSNSQISASWTLQHSSESVLSFVQGMLTAATSDNIQPLAILVAEAFGNTLAICQQTQMLVEKEAGKRHVSHVVKFLHAKVGYAANDTAFQLSLTSAGVRFMSLVAALLCTDDILNAARAIEIMINATSRSDQLMPTVFQIRDLINALDYKLRRLQFAESLAGWEHYMATHTSWPHCYLSLETHPGPEELAALVGAFRSMERIGDASNIVIRSGRHHAWIIAFTKWCLGYPPHVIAEDGTVLVGQTPSKVAMITQIHPSLAIEVFRAVQGPSELWRSLEGPLNHLHWNGLISVKAYGARRLRYYGLHTQQEFATMARVLFTSTKLATTRLISVEGENTEDYKQFGANIWPSDLELHSTIASFCGLDYPLTEFPEDLPVSVSSLRTYEDRLVEKRTCRFDAPDNPMDKPCKVKSVRHAIVDMTTDILAIAVLDFDEDVRIVASRTTYSDSLSKSIQSALYGPDTSRDDQPRREHTLRDRKVSIPSIFDVSLSLLGHTSLSPGTGERRFKSRHPTFVAKAFDNNSASHWVASASMGQVVYPAYFDSWNGPINSLPLARLRVGPGSILYNDRRYEYVAFHPYDTLILDEIDSHQDFPCQTPLNLLWDRKVQWCIKEEDGFLSLGMGLTNSFTNLSPMRALQTACFSLFIPACTHPPDNPLPNEQPYSGARFITPFYAYLFSIKESLPSISIVAVSEDESLRSFALSTGCPAVVRGSACLKCCVDIYLRNKDHCTHIIC</sequence>
<dbReference type="VEuPathDB" id="FungiDB:PV08_07356"/>
<dbReference type="Proteomes" id="UP000053328">
    <property type="component" value="Unassembled WGS sequence"/>
</dbReference>
<reference evidence="1 2" key="1">
    <citation type="submission" date="2015-01" db="EMBL/GenBank/DDBJ databases">
        <title>The Genome Sequence of Exophiala spinifera CBS89968.</title>
        <authorList>
            <consortium name="The Broad Institute Genomics Platform"/>
            <person name="Cuomo C."/>
            <person name="de Hoog S."/>
            <person name="Gorbushina A."/>
            <person name="Stielow B."/>
            <person name="Teixiera M."/>
            <person name="Abouelleil A."/>
            <person name="Chapman S.B."/>
            <person name="Priest M."/>
            <person name="Young S.K."/>
            <person name="Wortman J."/>
            <person name="Nusbaum C."/>
            <person name="Birren B."/>
        </authorList>
    </citation>
    <scope>NUCLEOTIDE SEQUENCE [LARGE SCALE GENOMIC DNA]</scope>
    <source>
        <strain evidence="1 2">CBS 89968</strain>
    </source>
</reference>
<organism evidence="1 2">
    <name type="scientific">Exophiala spinifera</name>
    <dbReference type="NCBI Taxonomy" id="91928"/>
    <lineage>
        <taxon>Eukaryota</taxon>
        <taxon>Fungi</taxon>
        <taxon>Dikarya</taxon>
        <taxon>Ascomycota</taxon>
        <taxon>Pezizomycotina</taxon>
        <taxon>Eurotiomycetes</taxon>
        <taxon>Chaetothyriomycetidae</taxon>
        <taxon>Chaetothyriales</taxon>
        <taxon>Herpotrichiellaceae</taxon>
        <taxon>Exophiala</taxon>
    </lineage>
</organism>
<dbReference type="GeneID" id="27334439"/>
<dbReference type="OrthoDB" id="4120501at2759"/>
<dbReference type="HOGENOM" id="CLU_019027_0_0_1"/>
<proteinExistence type="predicted"/>
<keyword evidence="2" id="KW-1185">Reference proteome</keyword>
<dbReference type="EMBL" id="KN847496">
    <property type="protein sequence ID" value="KIW14572.1"/>
    <property type="molecule type" value="Genomic_DNA"/>
</dbReference>
<accession>A0A0D1ZP53</accession>
<evidence type="ECO:0000313" key="2">
    <source>
        <dbReference type="Proteomes" id="UP000053328"/>
    </source>
</evidence>
<dbReference type="AlphaFoldDB" id="A0A0D1ZP53"/>
<dbReference type="RefSeq" id="XP_016234788.1">
    <property type="nucleotide sequence ID" value="XM_016381686.1"/>
</dbReference>
<gene>
    <name evidence="1" type="ORF">PV08_07356</name>
</gene>
<name>A0A0D1ZP53_9EURO</name>
<protein>
    <submittedName>
        <fullName evidence="1">Uncharacterized protein</fullName>
    </submittedName>
</protein>